<dbReference type="Pfam" id="PF10604">
    <property type="entry name" value="Polyketide_cyc2"/>
    <property type="match status" value="1"/>
</dbReference>
<dbReference type="InterPro" id="IPR023393">
    <property type="entry name" value="START-like_dom_sf"/>
</dbReference>
<dbReference type="PANTHER" id="PTHR39683:SF4">
    <property type="entry name" value="COENZYME Q-BINDING PROTEIN COQ10 START DOMAIN-CONTAINING PROTEIN"/>
    <property type="match status" value="1"/>
</dbReference>
<comment type="caution">
    <text evidence="1">The sequence shown here is derived from an EMBL/GenBank/DDBJ whole genome shotgun (WGS) entry which is preliminary data.</text>
</comment>
<evidence type="ECO:0000313" key="1">
    <source>
        <dbReference type="EMBL" id="KGA18055.1"/>
    </source>
</evidence>
<dbReference type="PANTHER" id="PTHR39683">
    <property type="entry name" value="CONSERVED PROTEIN TB16.3"/>
    <property type="match status" value="1"/>
</dbReference>
<dbReference type="InterPro" id="IPR019587">
    <property type="entry name" value="Polyketide_cyclase/dehydratase"/>
</dbReference>
<gene>
    <name evidence="1" type="ORF">GM50_9895</name>
</gene>
<accession>A0A094Q1R8</accession>
<sequence length="145" mass="15804">MSDLSTSTISIDAPLENVRAILFDLAGYPTWSTAIKSAEVKQSDDQGRATSVKVSIDAGMMKDRVLLNYDWSQAPERLEFSLEEADLLTAMNGAYITKAIDADTTSVTYELGVEVSMPIPAMMRTKAEKATIDQALAQLKAHAEE</sequence>
<organism evidence="1">
    <name type="scientific">freshwater metagenome</name>
    <dbReference type="NCBI Taxonomy" id="449393"/>
    <lineage>
        <taxon>unclassified sequences</taxon>
        <taxon>metagenomes</taxon>
        <taxon>ecological metagenomes</taxon>
    </lineage>
</organism>
<dbReference type="EMBL" id="JNSK01000031">
    <property type="protein sequence ID" value="KGA18055.1"/>
    <property type="molecule type" value="Genomic_DNA"/>
</dbReference>
<protein>
    <recommendedName>
        <fullName evidence="2">Polyketide cyclase / dehydrase and lipid transport</fullName>
    </recommendedName>
</protein>
<proteinExistence type="predicted"/>
<dbReference type="Gene3D" id="3.30.530.20">
    <property type="match status" value="1"/>
</dbReference>
<dbReference type="AlphaFoldDB" id="A0A094Q1R8"/>
<name>A0A094Q1R8_9ZZZZ</name>
<evidence type="ECO:0008006" key="2">
    <source>
        <dbReference type="Google" id="ProtNLM"/>
    </source>
</evidence>
<reference evidence="1" key="1">
    <citation type="submission" date="2014-05" db="EMBL/GenBank/DDBJ databases">
        <title>Key roles for freshwater Actinobacteria revealed by deep metagenomic sequencing.</title>
        <authorList>
            <person name="Ghai R."/>
            <person name="Mizuno C.M."/>
            <person name="Picazo A."/>
            <person name="Camacho A."/>
            <person name="Rodriguez-Valera F."/>
        </authorList>
    </citation>
    <scope>NUCLEOTIDE SEQUENCE</scope>
</reference>
<dbReference type="SUPFAM" id="SSF55961">
    <property type="entry name" value="Bet v1-like"/>
    <property type="match status" value="1"/>
</dbReference>